<dbReference type="GeneID" id="81460580"/>
<proteinExistence type="predicted"/>
<keyword evidence="1" id="KW-0472">Membrane</keyword>
<evidence type="ECO:0000313" key="3">
    <source>
        <dbReference type="Proteomes" id="UP001147752"/>
    </source>
</evidence>
<name>A0A9W9S439_9EURO</name>
<keyword evidence="1" id="KW-1133">Transmembrane helix</keyword>
<feature type="transmembrane region" description="Helical" evidence="1">
    <location>
        <begin position="337"/>
        <end position="354"/>
    </location>
</feature>
<dbReference type="RefSeq" id="XP_056577647.1">
    <property type="nucleotide sequence ID" value="XM_056721397.1"/>
</dbReference>
<comment type="caution">
    <text evidence="2">The sequence shown here is derived from an EMBL/GenBank/DDBJ whole genome shotgun (WGS) entry which is preliminary data.</text>
</comment>
<protein>
    <submittedName>
        <fullName evidence="2">Uncharacterized protein</fullName>
    </submittedName>
</protein>
<dbReference type="OrthoDB" id="3945378at2759"/>
<evidence type="ECO:0000313" key="2">
    <source>
        <dbReference type="EMBL" id="KAJ5371661.1"/>
    </source>
</evidence>
<organism evidence="2 3">
    <name type="scientific">Penicillium concentricum</name>
    <dbReference type="NCBI Taxonomy" id="293559"/>
    <lineage>
        <taxon>Eukaryota</taxon>
        <taxon>Fungi</taxon>
        <taxon>Dikarya</taxon>
        <taxon>Ascomycota</taxon>
        <taxon>Pezizomycotina</taxon>
        <taxon>Eurotiomycetes</taxon>
        <taxon>Eurotiomycetidae</taxon>
        <taxon>Eurotiales</taxon>
        <taxon>Aspergillaceae</taxon>
        <taxon>Penicillium</taxon>
    </lineage>
</organism>
<keyword evidence="3" id="KW-1185">Reference proteome</keyword>
<dbReference type="Proteomes" id="UP001147752">
    <property type="component" value="Unassembled WGS sequence"/>
</dbReference>
<reference evidence="2" key="2">
    <citation type="journal article" date="2023" name="IMA Fungus">
        <title>Comparative genomic study of the Penicillium genus elucidates a diverse pangenome and 15 lateral gene transfer events.</title>
        <authorList>
            <person name="Petersen C."/>
            <person name="Sorensen T."/>
            <person name="Nielsen M.R."/>
            <person name="Sondergaard T.E."/>
            <person name="Sorensen J.L."/>
            <person name="Fitzpatrick D.A."/>
            <person name="Frisvad J.C."/>
            <person name="Nielsen K.L."/>
        </authorList>
    </citation>
    <scope>NUCLEOTIDE SEQUENCE</scope>
    <source>
        <strain evidence="2">IBT 3081</strain>
    </source>
</reference>
<keyword evidence="1" id="KW-0812">Transmembrane</keyword>
<dbReference type="EMBL" id="JAPZBT010000002">
    <property type="protein sequence ID" value="KAJ5371661.1"/>
    <property type="molecule type" value="Genomic_DNA"/>
</dbReference>
<reference evidence="2" key="1">
    <citation type="submission" date="2022-12" db="EMBL/GenBank/DDBJ databases">
        <authorList>
            <person name="Petersen C."/>
        </authorList>
    </citation>
    <scope>NUCLEOTIDE SEQUENCE</scope>
    <source>
        <strain evidence="2">IBT 3081</strain>
    </source>
</reference>
<accession>A0A9W9S439</accession>
<sequence length="430" mass="47589">MVATIIAARVGTAAVEIHIMLQFMLGSFITTLSTVGVRLWLMSPDRLAKLEAKTTAALKSFWDAEKSRLSHISEPSTPMSKGWWLDILTQGELAVLIIWSRFSSPTFTLQEQRVGSSKPPLNILSALKPPELSWSGVSWRMGTAAVIAGYNLAFWFDNSGSGAQQPPREGCGPPYIFLFSKQQLAGPIVALCRATAVIIVIAVFPATLLLLHLTMQLWWYAGFFLYRDLLYFFNPAAPQAVHSALSRVNALLEKQGIPFLSLVPLPVLGSFAASITVTDVLGFLATPKGDAIRFSDVIKVCVSLGTGKVTKNETDTSMHGVGLMSGWKKAKRRHRNFCSLWNVYVVLSIAWFIASIEYTIHWNDIHSVNDMKTTGQLIPFIIGCKYPDWVDTELELEDGENGPLIFKIVKRNRGDDSEEDATREDHIGND</sequence>
<gene>
    <name evidence="2" type="ORF">N7517_003667</name>
</gene>
<feature type="transmembrane region" description="Helical" evidence="1">
    <location>
        <begin position="188"/>
        <end position="210"/>
    </location>
</feature>
<dbReference type="AlphaFoldDB" id="A0A9W9S439"/>
<feature type="transmembrane region" description="Helical" evidence="1">
    <location>
        <begin position="19"/>
        <end position="41"/>
    </location>
</feature>
<evidence type="ECO:0000256" key="1">
    <source>
        <dbReference type="SAM" id="Phobius"/>
    </source>
</evidence>
<feature type="transmembrane region" description="Helical" evidence="1">
    <location>
        <begin position="257"/>
        <end position="285"/>
    </location>
</feature>